<sequence length="671" mass="73371">MAKRLSLLRTRAHLPAAPGSLEPLPPWLMPAIEATQSIRAALRRVSEFRTDAMKRGRLPSEKEFLGTIVPPPPAAREMDFAKLWEDFKDQGATTTRRLLDTKKAELLAWWAHEASREHVTADPAEVRVTHLGDDLRTPVIDIQLQQNGQVIERRELALCEAPNRNQKLADQITRFLEASDGAIPFALRTNGFAKSPTSQVAPALRKLRAIGGDVLYLNDTEWDTLARAHDFFARWQHEAGLITWRRDAQWLRRLVAPLLPLIALPEVIAPDRDGDRAQPLPPVGGAGTGATGKEGPVAVNGTAAPFPVLIGATEAREAVYWAPYAPPPGHLNNFSVLVTGDAGSGKTQTIRVLIDAACREDLAVTIFDFKADYCGPDFSGPLGIKVVDVRAQGLPFNPLEPPPRGASGAQPIEHAYEIAGILARVFRLGAVQEARLREAICAAYRECGVDPQEWVQPDTIAWPSFNRVVDLLAEAGDNGALVGRLGALKDFRLFGTGGPSPNRAAEFFQGRVCLKLSTLPGDDIKTAIAEILIVQLHGHLLRGEQPRRLTRLLVCDEAHRVKDSRRLEQLAREGRAFGVGIVIGTQFPGDMPSDMAGNLATQLFLMNNQAQHRRAIALQVCGTVSSPKAKALLDRLGRMRPLQGLFANPHYGAVFVDIVPHYQRTPEPAVS</sequence>
<gene>
    <name evidence="1" type="ORF">QOZ94_000550</name>
</gene>
<evidence type="ECO:0000313" key="1">
    <source>
        <dbReference type="EMBL" id="MDQ0503780.1"/>
    </source>
</evidence>
<reference evidence="1 2" key="1">
    <citation type="submission" date="2023-07" db="EMBL/GenBank/DDBJ databases">
        <title>Genomic Encyclopedia of Type Strains, Phase IV (KMG-IV): sequencing the most valuable type-strain genomes for metagenomic binning, comparative biology and taxonomic classification.</title>
        <authorList>
            <person name="Goeker M."/>
        </authorList>
    </citation>
    <scope>NUCLEOTIDE SEQUENCE [LARGE SCALE GENOMIC DNA]</scope>
    <source>
        <strain evidence="1 2">DSM 3770</strain>
    </source>
</reference>
<evidence type="ECO:0000313" key="2">
    <source>
        <dbReference type="Proteomes" id="UP001241747"/>
    </source>
</evidence>
<dbReference type="PANTHER" id="PTHR30121:SF6">
    <property type="entry name" value="SLR6007 PROTEIN"/>
    <property type="match status" value="1"/>
</dbReference>
<dbReference type="SUPFAM" id="SSF52540">
    <property type="entry name" value="P-loop containing nucleoside triphosphate hydrolases"/>
    <property type="match status" value="1"/>
</dbReference>
<accession>A0ABU0L9G7</accession>
<dbReference type="Proteomes" id="UP001241747">
    <property type="component" value="Unassembled WGS sequence"/>
</dbReference>
<organism evidence="1 2">
    <name type="scientific">Xanthobacter agilis</name>
    <dbReference type="NCBI Taxonomy" id="47492"/>
    <lineage>
        <taxon>Bacteria</taxon>
        <taxon>Pseudomonadati</taxon>
        <taxon>Pseudomonadota</taxon>
        <taxon>Alphaproteobacteria</taxon>
        <taxon>Hyphomicrobiales</taxon>
        <taxon>Xanthobacteraceae</taxon>
        <taxon>Xanthobacter</taxon>
    </lineage>
</organism>
<proteinExistence type="predicted"/>
<dbReference type="InterPro" id="IPR051162">
    <property type="entry name" value="T4SS_component"/>
</dbReference>
<dbReference type="PANTHER" id="PTHR30121">
    <property type="entry name" value="UNCHARACTERIZED PROTEIN YJGR-RELATED"/>
    <property type="match status" value="1"/>
</dbReference>
<keyword evidence="2" id="KW-1185">Reference proteome</keyword>
<evidence type="ECO:0008006" key="3">
    <source>
        <dbReference type="Google" id="ProtNLM"/>
    </source>
</evidence>
<name>A0ABU0L9G7_XANAG</name>
<dbReference type="InterPro" id="IPR027417">
    <property type="entry name" value="P-loop_NTPase"/>
</dbReference>
<comment type="caution">
    <text evidence="1">The sequence shown here is derived from an EMBL/GenBank/DDBJ whole genome shotgun (WGS) entry which is preliminary data.</text>
</comment>
<dbReference type="RefSeq" id="WP_237344899.1">
    <property type="nucleotide sequence ID" value="NZ_JABWGX010000006.1"/>
</dbReference>
<dbReference type="Gene3D" id="3.40.50.300">
    <property type="entry name" value="P-loop containing nucleotide triphosphate hydrolases"/>
    <property type="match status" value="2"/>
</dbReference>
<protein>
    <recommendedName>
        <fullName evidence="3">Helicase HerA central domain-containing protein</fullName>
    </recommendedName>
</protein>
<dbReference type="EMBL" id="JAUSVY010000001">
    <property type="protein sequence ID" value="MDQ0503780.1"/>
    <property type="molecule type" value="Genomic_DNA"/>
</dbReference>